<evidence type="ECO:0000256" key="1">
    <source>
        <dbReference type="ARBA" id="ARBA00010879"/>
    </source>
</evidence>
<dbReference type="PANTHER" id="PTHR24559">
    <property type="entry name" value="TRANSPOSON TY3-I GAG-POL POLYPROTEIN"/>
    <property type="match status" value="1"/>
</dbReference>
<dbReference type="Gene3D" id="3.10.10.10">
    <property type="entry name" value="HIV Type 1 Reverse Transcriptase, subunit A, domain 1"/>
    <property type="match status" value="1"/>
</dbReference>
<evidence type="ECO:0000313" key="4">
    <source>
        <dbReference type="EMBL" id="KAK7944397.1"/>
    </source>
</evidence>
<dbReference type="Gene3D" id="3.30.70.270">
    <property type="match status" value="1"/>
</dbReference>
<dbReference type="InterPro" id="IPR053134">
    <property type="entry name" value="RNA-dir_DNA_polymerase"/>
</dbReference>
<dbReference type="Proteomes" id="UP001460270">
    <property type="component" value="Unassembled WGS sequence"/>
</dbReference>
<evidence type="ECO:0000259" key="3">
    <source>
        <dbReference type="Pfam" id="PF00078"/>
    </source>
</evidence>
<evidence type="ECO:0000313" key="5">
    <source>
        <dbReference type="Proteomes" id="UP001460270"/>
    </source>
</evidence>
<proteinExistence type="inferred from homology"/>
<evidence type="ECO:0000256" key="2">
    <source>
        <dbReference type="ARBA" id="ARBA00012180"/>
    </source>
</evidence>
<accession>A0AAW0Q958</accession>
<dbReference type="Pfam" id="PF00078">
    <property type="entry name" value="RVT_1"/>
    <property type="match status" value="1"/>
</dbReference>
<sequence length="333" mass="38086">MSLEELAEQVSGQLWTLKLNELKEVCLRAKSTTEMPRPGGREEMADIKKNLQGHQQRTTQSLKRTQRRHVLHVRKVDRVINVTIVSSVDLQDTFQEGAEGLEVQLTGQLQPVKAIYPANAQPLQTEIDSVNPVQHQNKELWEPPVALDHLTPEQQDKVRAVLREECHAFSKGDQDVGCIPSLKLKIRLKDTTPVTRTYTSVPKPLHKEVKEYLEDLLNRGWIQKSRSPYSSPLVCVRKKDGTLRLCVDYRELNLKSIPDRHPIPRVQDILNSLCGSAWFSVLDQGKAYHQGFLEEESRPLTAFITPWGLYEWVRIPLAFPQPQQNSSAAWRNV</sequence>
<gene>
    <name evidence="4" type="ORF">WMY93_000125</name>
</gene>
<dbReference type="AlphaFoldDB" id="A0AAW0Q958"/>
<keyword evidence="5" id="KW-1185">Reference proteome</keyword>
<reference evidence="5" key="1">
    <citation type="submission" date="2024-04" db="EMBL/GenBank/DDBJ databases">
        <title>Salinicola lusitanus LLJ914,a marine bacterium isolated from the Okinawa Trough.</title>
        <authorList>
            <person name="Li J."/>
        </authorList>
    </citation>
    <scope>NUCLEOTIDE SEQUENCE [LARGE SCALE GENOMIC DNA]</scope>
</reference>
<dbReference type="PANTHER" id="PTHR24559:SF444">
    <property type="entry name" value="REVERSE TRANSCRIPTASE DOMAIN-CONTAINING PROTEIN"/>
    <property type="match status" value="1"/>
</dbReference>
<comment type="caution">
    <text evidence="4">The sequence shown here is derived from an EMBL/GenBank/DDBJ whole genome shotgun (WGS) entry which is preliminary data.</text>
</comment>
<dbReference type="CDD" id="cd01647">
    <property type="entry name" value="RT_LTR"/>
    <property type="match status" value="1"/>
</dbReference>
<dbReference type="GO" id="GO:0004523">
    <property type="term" value="F:RNA-DNA hybrid ribonuclease activity"/>
    <property type="evidence" value="ECO:0007669"/>
    <property type="project" value="UniProtKB-EC"/>
</dbReference>
<comment type="similarity">
    <text evidence="1">Belongs to the beta type-B retroviral polymerase family. HERV class-II K(HML-2) pol subfamily.</text>
</comment>
<dbReference type="SUPFAM" id="SSF56672">
    <property type="entry name" value="DNA/RNA polymerases"/>
    <property type="match status" value="1"/>
</dbReference>
<dbReference type="EC" id="3.1.26.4" evidence="2"/>
<name>A0AAW0Q958_9GOBI</name>
<dbReference type="EMBL" id="JBBPFD010000001">
    <property type="protein sequence ID" value="KAK7944397.1"/>
    <property type="molecule type" value="Genomic_DNA"/>
</dbReference>
<organism evidence="4 5">
    <name type="scientific">Mugilogobius chulae</name>
    <name type="common">yellowstripe goby</name>
    <dbReference type="NCBI Taxonomy" id="88201"/>
    <lineage>
        <taxon>Eukaryota</taxon>
        <taxon>Metazoa</taxon>
        <taxon>Chordata</taxon>
        <taxon>Craniata</taxon>
        <taxon>Vertebrata</taxon>
        <taxon>Euteleostomi</taxon>
        <taxon>Actinopterygii</taxon>
        <taxon>Neopterygii</taxon>
        <taxon>Teleostei</taxon>
        <taxon>Neoteleostei</taxon>
        <taxon>Acanthomorphata</taxon>
        <taxon>Gobiaria</taxon>
        <taxon>Gobiiformes</taxon>
        <taxon>Gobioidei</taxon>
        <taxon>Gobiidae</taxon>
        <taxon>Gobionellinae</taxon>
        <taxon>Mugilogobius</taxon>
    </lineage>
</organism>
<dbReference type="InterPro" id="IPR000477">
    <property type="entry name" value="RT_dom"/>
</dbReference>
<dbReference type="InterPro" id="IPR043502">
    <property type="entry name" value="DNA/RNA_pol_sf"/>
</dbReference>
<protein>
    <recommendedName>
        <fullName evidence="2">ribonuclease H</fullName>
        <ecNumber evidence="2">3.1.26.4</ecNumber>
    </recommendedName>
</protein>
<dbReference type="InterPro" id="IPR043128">
    <property type="entry name" value="Rev_trsase/Diguanyl_cyclase"/>
</dbReference>
<feature type="domain" description="Reverse transcriptase" evidence="3">
    <location>
        <begin position="236"/>
        <end position="313"/>
    </location>
</feature>